<name>A0ABM0M4I0_SACKO</name>
<evidence type="ECO:0000259" key="2">
    <source>
        <dbReference type="PROSITE" id="PS50304"/>
    </source>
</evidence>
<dbReference type="PANTHER" id="PTHR22948">
    <property type="entry name" value="TUDOR DOMAIN CONTAINING PROTEIN"/>
    <property type="match status" value="1"/>
</dbReference>
<proteinExistence type="predicted"/>
<feature type="compositionally biased region" description="Polar residues" evidence="1">
    <location>
        <begin position="514"/>
        <end position="524"/>
    </location>
</feature>
<feature type="region of interest" description="Disordered" evidence="1">
    <location>
        <begin position="565"/>
        <end position="651"/>
    </location>
</feature>
<accession>A0ABM0M4I0</accession>
<feature type="compositionally biased region" description="Polar residues" evidence="1">
    <location>
        <begin position="565"/>
        <end position="583"/>
    </location>
</feature>
<gene>
    <name evidence="4" type="primary">LOC100372159</name>
</gene>
<feature type="compositionally biased region" description="Basic and acidic residues" evidence="1">
    <location>
        <begin position="584"/>
        <end position="595"/>
    </location>
</feature>
<dbReference type="Gene3D" id="2.30.30.140">
    <property type="match status" value="1"/>
</dbReference>
<feature type="non-terminal residue" evidence="4">
    <location>
        <position position="1"/>
    </location>
</feature>
<protein>
    <submittedName>
        <fullName evidence="4">Uncharacterized protein LOC100372159</fullName>
    </submittedName>
</protein>
<dbReference type="InterPro" id="IPR002999">
    <property type="entry name" value="Tudor"/>
</dbReference>
<evidence type="ECO:0000256" key="1">
    <source>
        <dbReference type="SAM" id="MobiDB-lite"/>
    </source>
</evidence>
<dbReference type="SMART" id="SM00333">
    <property type="entry name" value="TUDOR"/>
    <property type="match status" value="1"/>
</dbReference>
<keyword evidence="3" id="KW-1185">Reference proteome</keyword>
<organism evidence="3 4">
    <name type="scientific">Saccoglossus kowalevskii</name>
    <name type="common">Acorn worm</name>
    <dbReference type="NCBI Taxonomy" id="10224"/>
    <lineage>
        <taxon>Eukaryota</taxon>
        <taxon>Metazoa</taxon>
        <taxon>Hemichordata</taxon>
        <taxon>Enteropneusta</taxon>
        <taxon>Harrimaniidae</taxon>
        <taxon>Saccoglossus</taxon>
    </lineage>
</organism>
<sequence length="651" mass="73483">DSIGCRDVRLSLNPNAFETKITVFKGATSTEEDPVSDIQVTNVDDNHEDSESVNEKQSINNVLENGCNVSSDKDHKEVRIHDQERCINKESNDVASITDAPAHHMADVKMEGDVTKCLQSFIDNIVENALIKVNCQKTDEVGKAASDFARDDESRFVSVKDGSENNCKEMLEQEHAEISSKNFNLPHVLLELYVYVVGEMTSDGRFWIQHIRNEKEEEEYHKMLDNMRKHLSNHPTCVFLCKLLAAFNGEEKKWCRAKVEGQNSNMVFVRFVDYGNCAWMSSDLVRELPVESQDYPFQAFECHIGGYTSHVFSAVAQAEFTNLTRGVELRAFIMSQKVPESDVYFTKLITKDGICLNEKVLKVDAAIRKILLPFPHGELPIYNQSQQSIPFEQFSRAVFQSDIRPVYLPTASQHWMRPDYSANVPVMLPPNRFSLPRSPPARQFMVVPQRFGMNQDRLPLHIPPRQSLESCIDQSYSQPLSPSRSASFAVKHNPTPIYSVRSKPLLSSGVHGLDQSSTQHTSTPVLPPRGGEHGVVNASEVWEESPPVQTDASYNAKCVYQDNQLKPSSFGDTDEVNPTSKSNKPFDDDVWEEGRNPVTNSPLAPEDQTVKPSGPRGTHSFGDTRHVKTNFPNRPTRSNFPQRESDYDNKK</sequence>
<dbReference type="Proteomes" id="UP000694865">
    <property type="component" value="Unplaced"/>
</dbReference>
<dbReference type="PANTHER" id="PTHR22948:SF29">
    <property type="entry name" value="FI02030P-RELATED"/>
    <property type="match status" value="1"/>
</dbReference>
<dbReference type="GeneID" id="100372159"/>
<dbReference type="InterPro" id="IPR050621">
    <property type="entry name" value="Tudor_domain_containing"/>
</dbReference>
<feature type="domain" description="Tudor" evidence="2">
    <location>
        <begin position="230"/>
        <end position="295"/>
    </location>
</feature>
<dbReference type="Pfam" id="PF00567">
    <property type="entry name" value="TUDOR"/>
    <property type="match status" value="1"/>
</dbReference>
<dbReference type="PROSITE" id="PS50304">
    <property type="entry name" value="TUDOR"/>
    <property type="match status" value="1"/>
</dbReference>
<feature type="non-terminal residue" evidence="4">
    <location>
        <position position="651"/>
    </location>
</feature>
<feature type="region of interest" description="Disordered" evidence="1">
    <location>
        <begin position="508"/>
        <end position="533"/>
    </location>
</feature>
<evidence type="ECO:0000313" key="3">
    <source>
        <dbReference type="Proteomes" id="UP000694865"/>
    </source>
</evidence>
<reference evidence="4" key="1">
    <citation type="submission" date="2025-08" db="UniProtKB">
        <authorList>
            <consortium name="RefSeq"/>
        </authorList>
    </citation>
    <scope>IDENTIFICATION</scope>
    <source>
        <tissue evidence="4">Testes</tissue>
    </source>
</reference>
<feature type="compositionally biased region" description="Polar residues" evidence="1">
    <location>
        <begin position="630"/>
        <end position="642"/>
    </location>
</feature>
<dbReference type="SUPFAM" id="SSF63748">
    <property type="entry name" value="Tudor/PWWP/MBT"/>
    <property type="match status" value="1"/>
</dbReference>
<evidence type="ECO:0000313" key="4">
    <source>
        <dbReference type="RefSeq" id="XP_006814921.1"/>
    </source>
</evidence>
<dbReference type="RefSeq" id="XP_006814921.1">
    <property type="nucleotide sequence ID" value="XM_006814858.1"/>
</dbReference>